<feature type="domain" description="SH3b" evidence="3">
    <location>
        <begin position="231"/>
        <end position="288"/>
    </location>
</feature>
<dbReference type="InterPro" id="IPR013229">
    <property type="entry name" value="PEGA"/>
</dbReference>
<evidence type="ECO:0000259" key="4">
    <source>
        <dbReference type="Pfam" id="PF08308"/>
    </source>
</evidence>
<proteinExistence type="predicted"/>
<dbReference type="AlphaFoldDB" id="A0A1F7XWJ6"/>
<dbReference type="Proteomes" id="UP000178446">
    <property type="component" value="Unassembled WGS sequence"/>
</dbReference>
<keyword evidence="2" id="KW-0472">Membrane</keyword>
<feature type="compositionally biased region" description="Polar residues" evidence="1">
    <location>
        <begin position="297"/>
        <end position="319"/>
    </location>
</feature>
<evidence type="ECO:0000256" key="2">
    <source>
        <dbReference type="SAM" id="Phobius"/>
    </source>
</evidence>
<dbReference type="Gene3D" id="2.30.30.40">
    <property type="entry name" value="SH3 Domains"/>
    <property type="match status" value="1"/>
</dbReference>
<feature type="transmembrane region" description="Helical" evidence="2">
    <location>
        <begin position="20"/>
        <end position="41"/>
    </location>
</feature>
<accession>A0A1F7XWJ6</accession>
<keyword evidence="2" id="KW-0812">Transmembrane</keyword>
<evidence type="ECO:0000313" key="6">
    <source>
        <dbReference type="Proteomes" id="UP000178446"/>
    </source>
</evidence>
<keyword evidence="2" id="KW-1133">Transmembrane helix</keyword>
<dbReference type="InterPro" id="IPR003646">
    <property type="entry name" value="SH3-like_bac-type"/>
</dbReference>
<evidence type="ECO:0000313" key="5">
    <source>
        <dbReference type="EMBL" id="OGM19403.1"/>
    </source>
</evidence>
<reference evidence="5 6" key="1">
    <citation type="journal article" date="2016" name="Nat. Commun.">
        <title>Thousands of microbial genomes shed light on interconnected biogeochemical processes in an aquifer system.</title>
        <authorList>
            <person name="Anantharaman K."/>
            <person name="Brown C.T."/>
            <person name="Hug L.A."/>
            <person name="Sharon I."/>
            <person name="Castelle C.J."/>
            <person name="Probst A.J."/>
            <person name="Thomas B.C."/>
            <person name="Singh A."/>
            <person name="Wilkins M.J."/>
            <person name="Karaoz U."/>
            <person name="Brodie E.L."/>
            <person name="Williams K.H."/>
            <person name="Hubbard S.S."/>
            <person name="Banfield J.F."/>
        </authorList>
    </citation>
    <scope>NUCLEOTIDE SEQUENCE [LARGE SCALE GENOMIC DNA]</scope>
</reference>
<dbReference type="Pfam" id="PF08239">
    <property type="entry name" value="SH3_3"/>
    <property type="match status" value="1"/>
</dbReference>
<protein>
    <recommendedName>
        <fullName evidence="7">SH3b domain-containing protein</fullName>
    </recommendedName>
</protein>
<comment type="caution">
    <text evidence="5">The sequence shown here is derived from an EMBL/GenBank/DDBJ whole genome shotgun (WGS) entry which is preliminary data.</text>
</comment>
<feature type="region of interest" description="Disordered" evidence="1">
    <location>
        <begin position="292"/>
        <end position="319"/>
    </location>
</feature>
<evidence type="ECO:0000256" key="1">
    <source>
        <dbReference type="SAM" id="MobiDB-lite"/>
    </source>
</evidence>
<sequence>MSRLYVFVKLTALVRKVRIFGLIFIGGGFIVALAFFLIGILKPKTAGVFIDTNPASAVFINGLQVGRTPYRDNKQKTGEVVIKLIPESFEIPLVPFETKLNLVNGIETVIRREFGETDEFSSGEIISFEKLSKSEISLVVISNPDSAQLIIDGQTKAFTPYKAGTITPGEHTISISSKDYVDKTIKVKTQQGYKLTAIINLQKSRNIATPTPTPEIEKKTLVEILDTPVGFLRVRAEPSTLGEEVGQVKPNEEYVLVEEDEKTGWYKIELVPAKDGGEAKAGWISNQYAKKIEQGSDDTSPTPSVFKTPTPSVKPTVVN</sequence>
<dbReference type="Pfam" id="PF08308">
    <property type="entry name" value="PEGA"/>
    <property type="match status" value="1"/>
</dbReference>
<gene>
    <name evidence="5" type="ORF">A2685_01965</name>
</gene>
<name>A0A1F7XWJ6_9BACT</name>
<feature type="domain" description="PEGA" evidence="4">
    <location>
        <begin position="137"/>
        <end position="203"/>
    </location>
</feature>
<evidence type="ECO:0008006" key="7">
    <source>
        <dbReference type="Google" id="ProtNLM"/>
    </source>
</evidence>
<organism evidence="5 6">
    <name type="scientific">Candidatus Woesebacteria bacterium RIFCSPHIGHO2_01_FULL_37_10</name>
    <dbReference type="NCBI Taxonomy" id="1802489"/>
    <lineage>
        <taxon>Bacteria</taxon>
        <taxon>Candidatus Woeseibacteriota</taxon>
    </lineage>
</organism>
<dbReference type="EMBL" id="MGGB01000012">
    <property type="protein sequence ID" value="OGM19403.1"/>
    <property type="molecule type" value="Genomic_DNA"/>
</dbReference>
<evidence type="ECO:0000259" key="3">
    <source>
        <dbReference type="Pfam" id="PF08239"/>
    </source>
</evidence>